<accession>A0AC60P046</accession>
<comment type="caution">
    <text evidence="1">The sequence shown here is derived from an EMBL/GenBank/DDBJ whole genome shotgun (WGS) entry which is preliminary data.</text>
</comment>
<gene>
    <name evidence="1" type="ORF">HPB47_010281</name>
</gene>
<dbReference type="Proteomes" id="UP000805193">
    <property type="component" value="Unassembled WGS sequence"/>
</dbReference>
<keyword evidence="2" id="KW-1185">Reference proteome</keyword>
<protein>
    <submittedName>
        <fullName evidence="1">Uncharacterized protein</fullName>
    </submittedName>
</protein>
<evidence type="ECO:0000313" key="2">
    <source>
        <dbReference type="Proteomes" id="UP000805193"/>
    </source>
</evidence>
<proteinExistence type="predicted"/>
<dbReference type="EMBL" id="JABSTQ010011337">
    <property type="protein sequence ID" value="KAG0412559.1"/>
    <property type="molecule type" value="Genomic_DNA"/>
</dbReference>
<organism evidence="1 2">
    <name type="scientific">Ixodes persulcatus</name>
    <name type="common">Taiga tick</name>
    <dbReference type="NCBI Taxonomy" id="34615"/>
    <lineage>
        <taxon>Eukaryota</taxon>
        <taxon>Metazoa</taxon>
        <taxon>Ecdysozoa</taxon>
        <taxon>Arthropoda</taxon>
        <taxon>Chelicerata</taxon>
        <taxon>Arachnida</taxon>
        <taxon>Acari</taxon>
        <taxon>Parasitiformes</taxon>
        <taxon>Ixodida</taxon>
        <taxon>Ixodoidea</taxon>
        <taxon>Ixodidae</taxon>
        <taxon>Ixodinae</taxon>
        <taxon>Ixodes</taxon>
    </lineage>
</organism>
<name>A0AC60P046_IXOPE</name>
<reference evidence="1 2" key="1">
    <citation type="journal article" date="2020" name="Cell">
        <title>Large-Scale Comparative Analyses of Tick Genomes Elucidate Their Genetic Diversity and Vector Capacities.</title>
        <authorList>
            <consortium name="Tick Genome and Microbiome Consortium (TIGMIC)"/>
            <person name="Jia N."/>
            <person name="Wang J."/>
            <person name="Shi W."/>
            <person name="Du L."/>
            <person name="Sun Y."/>
            <person name="Zhan W."/>
            <person name="Jiang J.F."/>
            <person name="Wang Q."/>
            <person name="Zhang B."/>
            <person name="Ji P."/>
            <person name="Bell-Sakyi L."/>
            <person name="Cui X.M."/>
            <person name="Yuan T.T."/>
            <person name="Jiang B.G."/>
            <person name="Yang W.F."/>
            <person name="Lam T.T."/>
            <person name="Chang Q.C."/>
            <person name="Ding S.J."/>
            <person name="Wang X.J."/>
            <person name="Zhu J.G."/>
            <person name="Ruan X.D."/>
            <person name="Zhao L."/>
            <person name="Wei J.T."/>
            <person name="Ye R.Z."/>
            <person name="Que T.C."/>
            <person name="Du C.H."/>
            <person name="Zhou Y.H."/>
            <person name="Cheng J.X."/>
            <person name="Dai P.F."/>
            <person name="Guo W.B."/>
            <person name="Han X.H."/>
            <person name="Huang E.J."/>
            <person name="Li L.F."/>
            <person name="Wei W."/>
            <person name="Gao Y.C."/>
            <person name="Liu J.Z."/>
            <person name="Shao H.Z."/>
            <person name="Wang X."/>
            <person name="Wang C.C."/>
            <person name="Yang T.C."/>
            <person name="Huo Q.B."/>
            <person name="Li W."/>
            <person name="Chen H.Y."/>
            <person name="Chen S.E."/>
            <person name="Zhou L.G."/>
            <person name="Ni X.B."/>
            <person name="Tian J.H."/>
            <person name="Sheng Y."/>
            <person name="Liu T."/>
            <person name="Pan Y.S."/>
            <person name="Xia L.Y."/>
            <person name="Li J."/>
            <person name="Zhao F."/>
            <person name="Cao W.C."/>
        </authorList>
    </citation>
    <scope>NUCLEOTIDE SEQUENCE [LARGE SCALE GENOMIC DNA]</scope>
    <source>
        <strain evidence="1">Iper-2018</strain>
    </source>
</reference>
<sequence length="102" mass="11464">MGSALSSGSNSPDDCSMHEFSSPSDTSWAQMHARVTKLPVNVVENLWADYRNLELNQAGRESIIMTDRLHPERYSASYFQVAAWTMDNFMLCSGKLALMILM</sequence>
<evidence type="ECO:0000313" key="1">
    <source>
        <dbReference type="EMBL" id="KAG0412559.1"/>
    </source>
</evidence>